<protein>
    <recommendedName>
        <fullName evidence="2">SCP domain-containing protein</fullName>
    </recommendedName>
</protein>
<dbReference type="PANTHER" id="PTHR31157:SF1">
    <property type="entry name" value="SCP DOMAIN-CONTAINING PROTEIN"/>
    <property type="match status" value="1"/>
</dbReference>
<evidence type="ECO:0000313" key="3">
    <source>
        <dbReference type="EMBL" id="GLU46355.1"/>
    </source>
</evidence>
<dbReference type="Gene3D" id="3.40.33.10">
    <property type="entry name" value="CAP"/>
    <property type="match status" value="1"/>
</dbReference>
<evidence type="ECO:0000259" key="2">
    <source>
        <dbReference type="Pfam" id="PF00188"/>
    </source>
</evidence>
<evidence type="ECO:0000256" key="1">
    <source>
        <dbReference type="SAM" id="MobiDB-lite"/>
    </source>
</evidence>
<keyword evidence="4" id="KW-1185">Reference proteome</keyword>
<comment type="caution">
    <text evidence="3">The sequence shown here is derived from an EMBL/GenBank/DDBJ whole genome shotgun (WGS) entry which is preliminary data.</text>
</comment>
<dbReference type="EMBL" id="BSQG01000001">
    <property type="protein sequence ID" value="GLU46355.1"/>
    <property type="molecule type" value="Genomic_DNA"/>
</dbReference>
<dbReference type="PANTHER" id="PTHR31157">
    <property type="entry name" value="SCP DOMAIN-CONTAINING PROTEIN"/>
    <property type="match status" value="1"/>
</dbReference>
<dbReference type="InterPro" id="IPR014044">
    <property type="entry name" value="CAP_dom"/>
</dbReference>
<dbReference type="AlphaFoldDB" id="A0A9W6UHU1"/>
<name>A0A9W6UHU1_9ACTN</name>
<dbReference type="CDD" id="cd05379">
    <property type="entry name" value="CAP_bacterial"/>
    <property type="match status" value="1"/>
</dbReference>
<dbReference type="SUPFAM" id="SSF55797">
    <property type="entry name" value="PR-1-like"/>
    <property type="match status" value="1"/>
</dbReference>
<feature type="compositionally biased region" description="Gly residues" evidence="1">
    <location>
        <begin position="88"/>
        <end position="131"/>
    </location>
</feature>
<evidence type="ECO:0000313" key="4">
    <source>
        <dbReference type="Proteomes" id="UP001165092"/>
    </source>
</evidence>
<sequence>MGTGLAAALVLSSMSPERSDPLAQAPGSAMLPDDSAVAPTDFFAQSGTRPSGPPTARPSRDTSADQVAGVEVEASAQPESPESDGDEGSNGGGGSGSGGNSGGGGGNSGGGSGGGGGGGNSGGDTPRGGDTGSMNTLSSQVFDIVNSERSNAGCSAVRVDNRLVSAAQLHSEDMDRHDYMSHTGRNGSSPGDRASAQGYDSWSGENVAKGQRSAEQVMDAWMNSPGHRANILNCDNKALGVGEANGAWTQLFGRE</sequence>
<proteinExistence type="predicted"/>
<reference evidence="3" key="1">
    <citation type="submission" date="2023-02" db="EMBL/GenBank/DDBJ databases">
        <title>Nocardiopsis ansamitocini NBRC 112285.</title>
        <authorList>
            <person name="Ichikawa N."/>
            <person name="Sato H."/>
            <person name="Tonouchi N."/>
        </authorList>
    </citation>
    <scope>NUCLEOTIDE SEQUENCE</scope>
    <source>
        <strain evidence="3">NBRC 112285</strain>
    </source>
</reference>
<accession>A0A9W6UHU1</accession>
<dbReference type="InterPro" id="IPR035940">
    <property type="entry name" value="CAP_sf"/>
</dbReference>
<feature type="domain" description="SCP" evidence="2">
    <location>
        <begin position="143"/>
        <end position="245"/>
    </location>
</feature>
<feature type="region of interest" description="Disordered" evidence="1">
    <location>
        <begin position="181"/>
        <end position="214"/>
    </location>
</feature>
<feature type="region of interest" description="Disordered" evidence="1">
    <location>
        <begin position="1"/>
        <end position="136"/>
    </location>
</feature>
<dbReference type="Proteomes" id="UP001165092">
    <property type="component" value="Unassembled WGS sequence"/>
</dbReference>
<organism evidence="3 4">
    <name type="scientific">Nocardiopsis ansamitocini</name>
    <dbReference type="NCBI Taxonomy" id="1670832"/>
    <lineage>
        <taxon>Bacteria</taxon>
        <taxon>Bacillati</taxon>
        <taxon>Actinomycetota</taxon>
        <taxon>Actinomycetes</taxon>
        <taxon>Streptosporangiales</taxon>
        <taxon>Nocardiopsidaceae</taxon>
        <taxon>Nocardiopsis</taxon>
    </lineage>
</organism>
<dbReference type="Pfam" id="PF00188">
    <property type="entry name" value="CAP"/>
    <property type="match status" value="1"/>
</dbReference>
<gene>
    <name evidence="3" type="ORF">Nans01_07060</name>
</gene>